<dbReference type="eggNOG" id="COG3181">
    <property type="taxonomic scope" value="Bacteria"/>
</dbReference>
<dbReference type="PANTHER" id="PTHR42928">
    <property type="entry name" value="TRICARBOXYLATE-BINDING PROTEIN"/>
    <property type="match status" value="1"/>
</dbReference>
<dbReference type="InterPro" id="IPR042100">
    <property type="entry name" value="Bug_dom1"/>
</dbReference>
<dbReference type="OrthoDB" id="9780943at2"/>
<evidence type="ECO:0000256" key="1">
    <source>
        <dbReference type="ARBA" id="ARBA00006987"/>
    </source>
</evidence>
<dbReference type="InterPro" id="IPR005064">
    <property type="entry name" value="BUG"/>
</dbReference>
<dbReference type="Pfam" id="PF03401">
    <property type="entry name" value="TctC"/>
    <property type="match status" value="1"/>
</dbReference>
<sequence length="321" mass="33948">MEMDMKSKIVGAVGLVLAALLPQAAAADYPDKPITLIVPWAAGGSTDQTARVLAKAAEASLGQTIVVINQPGASTSIGMAALAKAQPDGYTIGTLSSTSYLAALQGRQLPFDPINAFSYISYYGDNLIGIAVKADARWKTIDDLIAEGKAKPGAIKYGTAGVGTTQHLTSEALQFATKAKFVHVPQQGSAASVPALLGGHVDFIMETSVWAPFIESKEVRLLAVTTPQRSKSYPDVPSLSEKGLKSLRSVQAIIGPAGMPEDVRMKLETAFRKAMSDKTFQDTMERLGMVPLDLPGAEVKKLVEGEYASAREILQDIGKAK</sequence>
<evidence type="ECO:0000313" key="3">
    <source>
        <dbReference type="EMBL" id="ABD09105.1"/>
    </source>
</evidence>
<name>Q2IRQ5_RHOP2</name>
<feature type="signal peptide" evidence="2">
    <location>
        <begin position="1"/>
        <end position="26"/>
    </location>
</feature>
<dbReference type="HOGENOM" id="CLU_045683_1_2_5"/>
<protein>
    <submittedName>
        <fullName evidence="3">Uncharacterized protein UPF0065</fullName>
    </submittedName>
</protein>
<evidence type="ECO:0000256" key="2">
    <source>
        <dbReference type="SAM" id="SignalP"/>
    </source>
</evidence>
<dbReference type="AlphaFoldDB" id="Q2IRQ5"/>
<feature type="chain" id="PRO_5004210694" evidence="2">
    <location>
        <begin position="27"/>
        <end position="321"/>
    </location>
</feature>
<dbReference type="Proteomes" id="UP000008809">
    <property type="component" value="Chromosome"/>
</dbReference>
<dbReference type="PIRSF" id="PIRSF017082">
    <property type="entry name" value="YflP"/>
    <property type="match status" value="1"/>
</dbReference>
<dbReference type="SUPFAM" id="SSF53850">
    <property type="entry name" value="Periplasmic binding protein-like II"/>
    <property type="match status" value="1"/>
</dbReference>
<proteinExistence type="inferred from homology"/>
<organism evidence="3 4">
    <name type="scientific">Rhodopseudomonas palustris (strain HaA2)</name>
    <dbReference type="NCBI Taxonomy" id="316058"/>
    <lineage>
        <taxon>Bacteria</taxon>
        <taxon>Pseudomonadati</taxon>
        <taxon>Pseudomonadota</taxon>
        <taxon>Alphaproteobacteria</taxon>
        <taxon>Hyphomicrobiales</taxon>
        <taxon>Nitrobacteraceae</taxon>
        <taxon>Rhodopseudomonas</taxon>
    </lineage>
</organism>
<dbReference type="KEGG" id="rpb:RPB_4419"/>
<reference evidence="3 4" key="1">
    <citation type="submission" date="2006-01" db="EMBL/GenBank/DDBJ databases">
        <title>Complete sequence of Rhodopseudomonas palustris HaA2.</title>
        <authorList>
            <consortium name="US DOE Joint Genome Institute"/>
            <person name="Copeland A."/>
            <person name="Lucas S."/>
            <person name="Lapidus A."/>
            <person name="Barry K."/>
            <person name="Detter J.C."/>
            <person name="Glavina T."/>
            <person name="Hammon N."/>
            <person name="Israni S."/>
            <person name="Pitluck S."/>
            <person name="Chain P."/>
            <person name="Malfatti S."/>
            <person name="Shin M."/>
            <person name="Vergez L."/>
            <person name="Schmutz J."/>
            <person name="Larimer F."/>
            <person name="Land M."/>
            <person name="Hauser L."/>
            <person name="Pelletier D.A."/>
            <person name="Kyrpides N."/>
            <person name="Anderson I."/>
            <person name="Oda Y."/>
            <person name="Harwood C.S."/>
            <person name="Richardson P."/>
        </authorList>
    </citation>
    <scope>NUCLEOTIDE SEQUENCE [LARGE SCALE GENOMIC DNA]</scope>
    <source>
        <strain evidence="3 4">HaA2</strain>
    </source>
</reference>
<dbReference type="STRING" id="316058.RPB_4419"/>
<keyword evidence="4" id="KW-1185">Reference proteome</keyword>
<dbReference type="Gene3D" id="3.40.190.150">
    <property type="entry name" value="Bordetella uptake gene, domain 1"/>
    <property type="match status" value="1"/>
</dbReference>
<dbReference type="Gene3D" id="3.40.190.10">
    <property type="entry name" value="Periplasmic binding protein-like II"/>
    <property type="match status" value="1"/>
</dbReference>
<dbReference type="EMBL" id="CP000250">
    <property type="protein sequence ID" value="ABD09105.1"/>
    <property type="molecule type" value="Genomic_DNA"/>
</dbReference>
<dbReference type="CDD" id="cd07012">
    <property type="entry name" value="PBP2_Bug_TTT"/>
    <property type="match status" value="1"/>
</dbReference>
<evidence type="ECO:0000313" key="4">
    <source>
        <dbReference type="Proteomes" id="UP000008809"/>
    </source>
</evidence>
<keyword evidence="2" id="KW-0732">Signal</keyword>
<dbReference type="PANTHER" id="PTHR42928:SF5">
    <property type="entry name" value="BLR1237 PROTEIN"/>
    <property type="match status" value="1"/>
</dbReference>
<gene>
    <name evidence="3" type="ordered locus">RPB_4419</name>
</gene>
<accession>Q2IRQ5</accession>
<comment type="similarity">
    <text evidence="1">Belongs to the UPF0065 (bug) family.</text>
</comment>